<evidence type="ECO:0000313" key="2">
    <source>
        <dbReference type="EMBL" id="MFC3880631.1"/>
    </source>
</evidence>
<dbReference type="InterPro" id="IPR047262">
    <property type="entry name" value="PRX-like1"/>
</dbReference>
<protein>
    <submittedName>
        <fullName evidence="2">Redoxin domain-containing protein</fullName>
    </submittedName>
</protein>
<name>A0ABV8ARK5_9BACT</name>
<keyword evidence="3" id="KW-1185">Reference proteome</keyword>
<gene>
    <name evidence="2" type="ORF">ACFOSV_10605</name>
</gene>
<dbReference type="EMBL" id="JBHRZS010000007">
    <property type="protein sequence ID" value="MFC3880631.1"/>
    <property type="molecule type" value="Genomic_DNA"/>
</dbReference>
<dbReference type="Gene3D" id="3.40.30.10">
    <property type="entry name" value="Glutaredoxin"/>
    <property type="match status" value="1"/>
</dbReference>
<feature type="domain" description="Alkyl hydroperoxide reductase subunit C/ Thiol specific antioxidant" evidence="1">
    <location>
        <begin position="29"/>
        <end position="134"/>
    </location>
</feature>
<dbReference type="SUPFAM" id="SSF52833">
    <property type="entry name" value="Thioredoxin-like"/>
    <property type="match status" value="1"/>
</dbReference>
<accession>A0ABV8ARK5</accession>
<comment type="caution">
    <text evidence="2">The sequence shown here is derived from an EMBL/GenBank/DDBJ whole genome shotgun (WGS) entry which is preliminary data.</text>
</comment>
<reference evidence="3" key="1">
    <citation type="journal article" date="2019" name="Int. J. Syst. Evol. Microbiol.">
        <title>The Global Catalogue of Microorganisms (GCM) 10K type strain sequencing project: providing services to taxonomists for standard genome sequencing and annotation.</title>
        <authorList>
            <consortium name="The Broad Institute Genomics Platform"/>
            <consortium name="The Broad Institute Genome Sequencing Center for Infectious Disease"/>
            <person name="Wu L."/>
            <person name="Ma J."/>
        </authorList>
    </citation>
    <scope>NUCLEOTIDE SEQUENCE [LARGE SCALE GENOMIC DNA]</scope>
    <source>
        <strain evidence="3">CCUG 60523</strain>
    </source>
</reference>
<sequence>MAAMKETILIILLFLSITFQGFSQRIEDLSTTDVISGKVITLGEIPINKGLILISHSMECPFADMYANRLKFLISEYSSQGFAFHLINPSKEENQTPETLKTFMQESGISVPYLLDPEQEWTKYFKITKIPEVILITNGENGFEIAYRGAFDNNPQAEGSVTDRYFERAINQILKGQKPGPPQVRAMGCNVKTF</sequence>
<dbReference type="Pfam" id="PF00578">
    <property type="entry name" value="AhpC-TSA"/>
    <property type="match status" value="1"/>
</dbReference>
<dbReference type="Proteomes" id="UP001595805">
    <property type="component" value="Unassembled WGS sequence"/>
</dbReference>
<organism evidence="2 3">
    <name type="scientific">Algoriphagus namhaensis</name>
    <dbReference type="NCBI Taxonomy" id="915353"/>
    <lineage>
        <taxon>Bacteria</taxon>
        <taxon>Pseudomonadati</taxon>
        <taxon>Bacteroidota</taxon>
        <taxon>Cytophagia</taxon>
        <taxon>Cytophagales</taxon>
        <taxon>Cyclobacteriaceae</taxon>
        <taxon>Algoriphagus</taxon>
    </lineage>
</organism>
<dbReference type="InterPro" id="IPR000866">
    <property type="entry name" value="AhpC/TSA"/>
</dbReference>
<dbReference type="PANTHER" id="PTHR43640">
    <property type="entry name" value="OS07G0260300 PROTEIN"/>
    <property type="match status" value="1"/>
</dbReference>
<dbReference type="PANTHER" id="PTHR43640:SF1">
    <property type="entry name" value="THIOREDOXIN-DEPENDENT PEROXIREDOXIN"/>
    <property type="match status" value="1"/>
</dbReference>
<proteinExistence type="predicted"/>
<evidence type="ECO:0000259" key="1">
    <source>
        <dbReference type="Pfam" id="PF00578"/>
    </source>
</evidence>
<evidence type="ECO:0000313" key="3">
    <source>
        <dbReference type="Proteomes" id="UP001595805"/>
    </source>
</evidence>
<dbReference type="InterPro" id="IPR036249">
    <property type="entry name" value="Thioredoxin-like_sf"/>
</dbReference>